<dbReference type="STRING" id="1105367.CG50_04095"/>
<dbReference type="PANTHER" id="PTHR42978:SF6">
    <property type="entry name" value="QUORUM-QUENCHING LACTONASE YTNP-RELATED"/>
    <property type="match status" value="1"/>
</dbReference>
<evidence type="ECO:0000256" key="3">
    <source>
        <dbReference type="ARBA" id="ARBA00022801"/>
    </source>
</evidence>
<dbReference type="Gene3D" id="3.60.15.10">
    <property type="entry name" value="Ribonuclease Z/Hydroxyacylglutathione hydrolase-like"/>
    <property type="match status" value="1"/>
</dbReference>
<keyword evidence="2" id="KW-0479">Metal-binding</keyword>
<dbReference type="InterPro" id="IPR051013">
    <property type="entry name" value="MBL_superfamily_lactonases"/>
</dbReference>
<evidence type="ECO:0000259" key="5">
    <source>
        <dbReference type="SMART" id="SM00849"/>
    </source>
</evidence>
<reference evidence="6 7" key="1">
    <citation type="submission" date="2014-03" db="EMBL/GenBank/DDBJ databases">
        <title>Genome of Paenirhodobacter enshiensis DW2-9.</title>
        <authorList>
            <person name="Wang D."/>
            <person name="Wang G."/>
        </authorList>
    </citation>
    <scope>NUCLEOTIDE SEQUENCE [LARGE SCALE GENOMIC DNA]</scope>
    <source>
        <strain evidence="6 7">DW2-9</strain>
    </source>
</reference>
<dbReference type="PANTHER" id="PTHR42978">
    <property type="entry name" value="QUORUM-QUENCHING LACTONASE YTNP-RELATED-RELATED"/>
    <property type="match status" value="1"/>
</dbReference>
<accession>A0A086Y9D6</accession>
<dbReference type="RefSeq" id="WP_036634098.1">
    <property type="nucleotide sequence ID" value="NZ_JFZB01000001.1"/>
</dbReference>
<evidence type="ECO:0000313" key="7">
    <source>
        <dbReference type="Proteomes" id="UP000028824"/>
    </source>
</evidence>
<comment type="similarity">
    <text evidence="1">Belongs to the metallo-beta-lactamase superfamily.</text>
</comment>
<protein>
    <submittedName>
        <fullName evidence="6">Metallo-beta-lactamase</fullName>
    </submittedName>
</protein>
<dbReference type="OrthoDB" id="9773738at2"/>
<sequence length="276" mass="30245">MTLPETAPSAPLWHSFRLGDFRVTTLLSGTREMTDAHATYGLNVDAETFERISREAGQPTDRWSNGFTPTLVETGTETVLFDTGLTPEGIVTALTASGHSPEDITLIVLTHMHADHIGGLMQNGRPVFPNARLIAGGREWDHWAMAGNDGFERLVRPFARHITLIEDGDSPFPGATAILAPGHTPGHMAFRLTSGEARLMLTADTANHALWSVSHPDWEVRFDIDKARAIETRKRILGQIADEGVPFIGYHMPFPAVGFLERDAGGFRFRAAGDRP</sequence>
<gene>
    <name evidence="6" type="ORF">CG50_04095</name>
</gene>
<dbReference type="Proteomes" id="UP000028824">
    <property type="component" value="Unassembled WGS sequence"/>
</dbReference>
<dbReference type="CDD" id="cd07720">
    <property type="entry name" value="OPHC2-like_MBL-fold"/>
    <property type="match status" value="1"/>
</dbReference>
<dbReference type="EMBL" id="JFZB01000001">
    <property type="protein sequence ID" value="KFI30886.1"/>
    <property type="molecule type" value="Genomic_DNA"/>
</dbReference>
<proteinExistence type="inferred from homology"/>
<evidence type="ECO:0000256" key="2">
    <source>
        <dbReference type="ARBA" id="ARBA00022723"/>
    </source>
</evidence>
<feature type="domain" description="Metallo-beta-lactamase" evidence="5">
    <location>
        <begin position="66"/>
        <end position="240"/>
    </location>
</feature>
<dbReference type="Pfam" id="PF00753">
    <property type="entry name" value="Lactamase_B"/>
    <property type="match status" value="1"/>
</dbReference>
<dbReference type="AlphaFoldDB" id="A0A086Y9D6"/>
<organism evidence="6 7">
    <name type="scientific">Paenirhodobacter enshiensis</name>
    <dbReference type="NCBI Taxonomy" id="1105367"/>
    <lineage>
        <taxon>Bacteria</taxon>
        <taxon>Pseudomonadati</taxon>
        <taxon>Pseudomonadota</taxon>
        <taxon>Alphaproteobacteria</taxon>
        <taxon>Rhodobacterales</taxon>
        <taxon>Rhodobacter group</taxon>
        <taxon>Paenirhodobacter</taxon>
    </lineage>
</organism>
<dbReference type="SMART" id="SM00849">
    <property type="entry name" value="Lactamase_B"/>
    <property type="match status" value="1"/>
</dbReference>
<dbReference type="GO" id="GO:0046872">
    <property type="term" value="F:metal ion binding"/>
    <property type="evidence" value="ECO:0007669"/>
    <property type="project" value="UniProtKB-KW"/>
</dbReference>
<dbReference type="InterPro" id="IPR036866">
    <property type="entry name" value="RibonucZ/Hydroxyglut_hydro"/>
</dbReference>
<dbReference type="GO" id="GO:0016787">
    <property type="term" value="F:hydrolase activity"/>
    <property type="evidence" value="ECO:0007669"/>
    <property type="project" value="UniProtKB-KW"/>
</dbReference>
<comment type="caution">
    <text evidence="6">The sequence shown here is derived from an EMBL/GenBank/DDBJ whole genome shotgun (WGS) entry which is preliminary data.</text>
</comment>
<dbReference type="eggNOG" id="COG0491">
    <property type="taxonomic scope" value="Bacteria"/>
</dbReference>
<evidence type="ECO:0000313" key="6">
    <source>
        <dbReference type="EMBL" id="KFI30886.1"/>
    </source>
</evidence>
<name>A0A086Y9D6_9RHOB</name>
<keyword evidence="4" id="KW-0862">Zinc</keyword>
<dbReference type="InterPro" id="IPR001279">
    <property type="entry name" value="Metallo-B-lactamas"/>
</dbReference>
<keyword evidence="7" id="KW-1185">Reference proteome</keyword>
<keyword evidence="3" id="KW-0378">Hydrolase</keyword>
<dbReference type="SUPFAM" id="SSF56281">
    <property type="entry name" value="Metallo-hydrolase/oxidoreductase"/>
    <property type="match status" value="1"/>
</dbReference>
<evidence type="ECO:0000256" key="1">
    <source>
        <dbReference type="ARBA" id="ARBA00007749"/>
    </source>
</evidence>
<evidence type="ECO:0000256" key="4">
    <source>
        <dbReference type="ARBA" id="ARBA00022833"/>
    </source>
</evidence>